<accession>A0A9W9RXN4</accession>
<dbReference type="AlphaFoldDB" id="A0A9W9RXN4"/>
<evidence type="ECO:0000313" key="1">
    <source>
        <dbReference type="EMBL" id="KAJ5368283.1"/>
    </source>
</evidence>
<organism evidence="1 2">
    <name type="scientific">Penicillium cataractarum</name>
    <dbReference type="NCBI Taxonomy" id="2100454"/>
    <lineage>
        <taxon>Eukaryota</taxon>
        <taxon>Fungi</taxon>
        <taxon>Dikarya</taxon>
        <taxon>Ascomycota</taxon>
        <taxon>Pezizomycotina</taxon>
        <taxon>Eurotiomycetes</taxon>
        <taxon>Eurotiomycetidae</taxon>
        <taxon>Eurotiales</taxon>
        <taxon>Aspergillaceae</taxon>
        <taxon>Penicillium</taxon>
    </lineage>
</organism>
<name>A0A9W9RXN4_9EURO</name>
<dbReference type="OrthoDB" id="5307922at2759"/>
<dbReference type="Gene3D" id="2.120.10.30">
    <property type="entry name" value="TolB, C-terminal domain"/>
    <property type="match status" value="1"/>
</dbReference>
<evidence type="ECO:0000313" key="2">
    <source>
        <dbReference type="Proteomes" id="UP001147782"/>
    </source>
</evidence>
<keyword evidence="2" id="KW-1185">Reference proteome</keyword>
<dbReference type="PANTHER" id="PTHR11799">
    <property type="entry name" value="PARAOXONASE"/>
    <property type="match status" value="1"/>
</dbReference>
<protein>
    <submittedName>
        <fullName evidence="1">Paraoxonase</fullName>
    </submittedName>
</protein>
<dbReference type="SUPFAM" id="SSF63829">
    <property type="entry name" value="Calcium-dependent phosphotriesterase"/>
    <property type="match status" value="1"/>
</dbReference>
<dbReference type="Proteomes" id="UP001147782">
    <property type="component" value="Unassembled WGS sequence"/>
</dbReference>
<dbReference type="InterPro" id="IPR051288">
    <property type="entry name" value="Serum_paraoxonase/arylesterase"/>
</dbReference>
<comment type="caution">
    <text evidence="1">The sequence shown here is derived from an EMBL/GenBank/DDBJ whole genome shotgun (WGS) entry which is preliminary data.</text>
</comment>
<reference evidence="1" key="1">
    <citation type="submission" date="2022-11" db="EMBL/GenBank/DDBJ databases">
        <authorList>
            <person name="Petersen C."/>
        </authorList>
    </citation>
    <scope>NUCLEOTIDE SEQUENCE</scope>
    <source>
        <strain evidence="1">IBT 29864</strain>
    </source>
</reference>
<dbReference type="GeneID" id="81440141"/>
<sequence length="309" mass="34160">MGTSTENKSAVPAGALYLYRYNEHTYPNTHGLFQIKFSDFPEESKFHPLGIEYHESGSTLIVANHHFDGPRLEVFTLDIISNQPVARHLRTIIHPLITTPNSISAINAQEFFVSNDHFFKVQKNPILAKIETYGGLPLGNIVHMRLDDSSVSGKVVSRVPYPNGIALLNESTLAVAATSSAHVRLYNISSDKTLVLAETIKVPFMPDNVSADQKGKLLISGHPHPPSLEGMVKRRTKCLKDQPIDSSVCDAMKVPSWTMEWGPEEGIRTLYQTAGEFGSSSTAVRDNEYGLSLITGLYERGIIVAREKQ</sequence>
<dbReference type="EMBL" id="JAPZBS010000007">
    <property type="protein sequence ID" value="KAJ5368283.1"/>
    <property type="molecule type" value="Genomic_DNA"/>
</dbReference>
<gene>
    <name evidence="1" type="ORF">N7496_008043</name>
</gene>
<dbReference type="RefSeq" id="XP_056553025.1">
    <property type="nucleotide sequence ID" value="XM_056700962.1"/>
</dbReference>
<dbReference type="PANTHER" id="PTHR11799:SF30">
    <property type="entry name" value="SERUM PARAOXONASE_ARYLESTERASE 2"/>
    <property type="match status" value="1"/>
</dbReference>
<dbReference type="InterPro" id="IPR011042">
    <property type="entry name" value="6-blade_b-propeller_TolB-like"/>
</dbReference>
<reference evidence="1" key="2">
    <citation type="journal article" date="2023" name="IMA Fungus">
        <title>Comparative genomic study of the Penicillium genus elucidates a diverse pangenome and 15 lateral gene transfer events.</title>
        <authorList>
            <person name="Petersen C."/>
            <person name="Sorensen T."/>
            <person name="Nielsen M.R."/>
            <person name="Sondergaard T.E."/>
            <person name="Sorensen J.L."/>
            <person name="Fitzpatrick D.A."/>
            <person name="Frisvad J.C."/>
            <person name="Nielsen K.L."/>
        </authorList>
    </citation>
    <scope>NUCLEOTIDE SEQUENCE</scope>
    <source>
        <strain evidence="1">IBT 29864</strain>
    </source>
</reference>
<proteinExistence type="predicted"/>